<accession>A0A451GE20</accession>
<feature type="domain" description="YhdP central" evidence="3">
    <location>
        <begin position="10"/>
        <end position="1271"/>
    </location>
</feature>
<evidence type="ECO:0000256" key="1">
    <source>
        <dbReference type="SAM" id="MobiDB-lite"/>
    </source>
</evidence>
<evidence type="ECO:0000256" key="2">
    <source>
        <dbReference type="SAM" id="Phobius"/>
    </source>
</evidence>
<dbReference type="RefSeq" id="WP_128352186.1">
    <property type="nucleotide sequence ID" value="NZ_RSFE01000004.1"/>
</dbReference>
<feature type="region of interest" description="Disordered" evidence="1">
    <location>
        <begin position="1272"/>
        <end position="1323"/>
    </location>
</feature>
<dbReference type="NCBIfam" id="TIGR02099">
    <property type="entry name" value="YhdP family protein"/>
    <property type="match status" value="1"/>
</dbReference>
<keyword evidence="5" id="KW-1185">Reference proteome</keyword>
<keyword evidence="2" id="KW-0472">Membrane</keyword>
<evidence type="ECO:0000313" key="5">
    <source>
        <dbReference type="Proteomes" id="UP000288789"/>
    </source>
</evidence>
<evidence type="ECO:0000313" key="4">
    <source>
        <dbReference type="EMBL" id="RWU11178.1"/>
    </source>
</evidence>
<dbReference type="PANTHER" id="PTHR38690:SF1">
    <property type="entry name" value="PROTEASE"/>
    <property type="match status" value="1"/>
</dbReference>
<keyword evidence="2" id="KW-0812">Transmembrane</keyword>
<dbReference type="InterPro" id="IPR025263">
    <property type="entry name" value="YhdP_central"/>
</dbReference>
<dbReference type="Pfam" id="PF13116">
    <property type="entry name" value="YhdP"/>
    <property type="match status" value="1"/>
</dbReference>
<dbReference type="InterPro" id="IPR011836">
    <property type="entry name" value="YhdP"/>
</dbReference>
<name>A0A451GE20_9GAMM</name>
<sequence>MARQAFGFIYRTLLYSIAVVLVLFALFISGLRYLLPQLPDVTQQVETFLSNRYAIEVSLAQISADWSRTGPELILHELVVRPDATKATRVEIGEARVHINFWSSASTVSLQFERVQLDAMRLHYDLRDSYGSDDATDLTLSDKLTSLLLNQLDYIQVTESTLELVNLIGVTRAIDIQELRWNNQNKRHQGVGKLVFSDVSDNTLDVIIDVQGSDARALDGQVYVAAHKLNITPWVQQQVIDTQIKNAEFNYKLWLNFQQNQFTDGLLQLGEQALVWQVGEQTHQLRVPGGELKLRPYQNGWRVNSNPITIEHNQRSWILPTFSWEQTPTSTAISANDIPLPPMLELLNLLGSQGAAVSNQLADRDAQGVIDVVFENQLKGPMRWSASGEALSWGQFGGVPGLSNVNLRLYGAGERVAWRLDGVNAAFNSVALDYDDPWALPKLAMSGDFSWYGDGDWQLRVDPTSELHLEGFPIGLAATLKPTEDSIYVNALARSLNEQPISAETLRNSLPVVMGDRLHDYLSVAIQGGQAQEIAMVWRGDLKRFPYHDKQGAFEARARLSELNYKFQPNWRPVYDANAVINFRNERMHIVAENGQLGNVQINRADVVLPDILAGQNAYLDIQADIAGDAKELKPVFDDSPLANSLGATFAELQLRGPLTSQLQLTIPLKKDAQVIAEGFAELEGNELTVRSLKETFTDVSGRVDFRNDVITAEQLSMQWRDFPVAITLNSSQRENDYFVDVTAAGNWALQKFEPLVAGEMPWNAAFNLSLPKQGGYSFRWQQTANLDGVTVNAPAPLNKDTGQAQELELLVSGSQDSILVNAEVGEHVLVELQFDGKGEQLQTGYARVGPSFSQSPNPNVVRLNPVFTVDVNLPDADVERWSATYEQLQQLIPEGAGETQLASLLQPDYIQLISPRVYFKDNQLTDVVMVAWPAERGWNARIESAQMLSDALLVPATRATAEVEASKPELRLNAEFIELGTSNSAAKVLDDASTVAEKIAKSPKDFNHLPDIYLQCKRCRYGPYELGEVDLHLSGESNLLKLVNFKAQHRNHTITAEGSWALETSTQHPQTRIFGEFTSPDFGEFLENYEFTSMVRDSEARITFDLSYLGAPQNFDAASLNGNIGWRLGQGYLNEVSDRGARLFSLLSLDSILRKLRFDFRDVFANGLFYTNFSGDFNIVNGIVNTNNTELNGAAGDMEVKGQTNLMTRTLNYDLQFVPKVTSSLPVILAWMINPPSGLAALVIDRMLHDAKVISRLEYKISGTMDEPTIEEVARDSRDAPIPPEVRNDTESAEPEAGTNDGAANDQQPTTESESSNNRDAT</sequence>
<dbReference type="Proteomes" id="UP000288789">
    <property type="component" value="Unassembled WGS sequence"/>
</dbReference>
<gene>
    <name evidence="4" type="ORF">EGC76_06455</name>
</gene>
<evidence type="ECO:0000259" key="3">
    <source>
        <dbReference type="Pfam" id="PF13116"/>
    </source>
</evidence>
<keyword evidence="2" id="KW-1133">Transmembrane helix</keyword>
<comment type="caution">
    <text evidence="4">The sequence shown here is derived from an EMBL/GenBank/DDBJ whole genome shotgun (WGS) entry which is preliminary data.</text>
</comment>
<protein>
    <submittedName>
        <fullName evidence="4">TIGR02099 family protein</fullName>
    </submittedName>
</protein>
<dbReference type="PANTHER" id="PTHR38690">
    <property type="entry name" value="PROTEASE-RELATED"/>
    <property type="match status" value="1"/>
</dbReference>
<dbReference type="OrthoDB" id="9762238at2"/>
<dbReference type="EMBL" id="RSFE01000004">
    <property type="protein sequence ID" value="RWU11178.1"/>
    <property type="molecule type" value="Genomic_DNA"/>
</dbReference>
<proteinExistence type="predicted"/>
<reference evidence="4 5" key="1">
    <citation type="submission" date="2018-12" db="EMBL/GenBank/DDBJ databases">
        <authorList>
            <person name="Li A."/>
            <person name="Zhang M."/>
            <person name="Zhu H."/>
        </authorList>
    </citation>
    <scope>NUCLEOTIDE SEQUENCE [LARGE SCALE GENOMIC DNA]</scope>
    <source>
        <strain evidence="4 5">R04H25</strain>
    </source>
</reference>
<feature type="transmembrane region" description="Helical" evidence="2">
    <location>
        <begin position="12"/>
        <end position="35"/>
    </location>
</feature>
<feature type="compositionally biased region" description="Polar residues" evidence="1">
    <location>
        <begin position="1306"/>
        <end position="1323"/>
    </location>
</feature>
<organism evidence="4 5">
    <name type="scientific">Pseudidiomarina gelatinasegens</name>
    <dbReference type="NCBI Taxonomy" id="2487740"/>
    <lineage>
        <taxon>Bacteria</taxon>
        <taxon>Pseudomonadati</taxon>
        <taxon>Pseudomonadota</taxon>
        <taxon>Gammaproteobacteria</taxon>
        <taxon>Alteromonadales</taxon>
        <taxon>Idiomarinaceae</taxon>
        <taxon>Pseudidiomarina</taxon>
    </lineage>
</organism>